<proteinExistence type="predicted"/>
<name>A0ACC2LMV7_PERAE</name>
<sequence>MSRELPGGHSMASFKFSTLSELSSDRSSDHNLAFERTSTYTSEPACYKLPPPHDRREIGTWQIVRCLGFNVDCSLKKPSKAFVSKKQFPSFTDCVQIATGNNIHSFNQPKCTQITGLEGAGVARRSSKSVDQTDEAVRLLEVPSDEEDITSEIPNSILVENQGAVLPNNVGRERRRKLHGRFPAVKIAFQRKVSTPRGRSGQSFIYKRNGGGSVPIVDSKLDAALSSIGPKSRMEDCNSVLVRLERSSDEKALNLFEWMKANGKLKGNMNAYNLTLRVLSRKEDWVSAEALLQEMTADSSCKLNFQVFNTLIYVCYKRGLTRWGTKWFRLMLDNGVQPNVATFGMLMYLYQKGSNLAEAEFTFNHMRGCRLHCASAYSSMITIYTRLGLYDKSEGIINLMKKDKVLPNLENWLVRLNAYCQQGKLEEAKLVLKSMEEAGIFPNIVAYNTLITGYGKIGDMSAARCLFQDLQNASLQPDETTYRSMVEGFGRANDYKEALWYYKELKCLGFHPNSSNFYTMINLQAKHKDEEGAVQTLKDMRAMGCQYSSMLSTLLQAYERIERLEKVPLVLRASFYEKVLLDQTSCSILVTAYVQHCMLDDALQVLQEKQWTDPSFEDSLYHLLICSCKEAGLHEYAVKIFTQMPKSVTKPNLHITCSMIDIFSTMNRFDDAEDLYFKLKASGTTLDMVAYSIVVRMYVKAGSLKDACLVLDMMEKQKDIVPDKFLFFDMLRIYQQCGMLEKLKEVYYRIVKSGITWDDEMYNCVINCCGHALPVDELSRLFDKMLQCKMKTSSITFNVMLNVYGKAKLFKKVRKVLWIARKWGLADVITFNTIIAAYGRNKDFKNMRSAFRHMRFARFPATHEAYNSMLDGYGKGDQFIRFRDVLQKMRESDCAYDRYTYNIMMNIYGRKGWIEEVTSVLDDLKEHGPKPDLVSYNTLIQAYGNKGMVEEAVNVVKEMRESGIEPDRITYINLIAALQNNGYFLEAVKWSLWMKQIGMLNLKC</sequence>
<organism evidence="1 2">
    <name type="scientific">Persea americana</name>
    <name type="common">Avocado</name>
    <dbReference type="NCBI Taxonomy" id="3435"/>
    <lineage>
        <taxon>Eukaryota</taxon>
        <taxon>Viridiplantae</taxon>
        <taxon>Streptophyta</taxon>
        <taxon>Embryophyta</taxon>
        <taxon>Tracheophyta</taxon>
        <taxon>Spermatophyta</taxon>
        <taxon>Magnoliopsida</taxon>
        <taxon>Magnoliidae</taxon>
        <taxon>Laurales</taxon>
        <taxon>Lauraceae</taxon>
        <taxon>Persea</taxon>
    </lineage>
</organism>
<protein>
    <submittedName>
        <fullName evidence="1">Uncharacterized protein</fullName>
    </submittedName>
</protein>
<dbReference type="Proteomes" id="UP001234297">
    <property type="component" value="Chromosome 3"/>
</dbReference>
<keyword evidence="2" id="KW-1185">Reference proteome</keyword>
<evidence type="ECO:0000313" key="1">
    <source>
        <dbReference type="EMBL" id="KAJ8634759.1"/>
    </source>
</evidence>
<reference evidence="1 2" key="1">
    <citation type="journal article" date="2022" name="Hortic Res">
        <title>A haplotype resolved chromosomal level avocado genome allows analysis of novel avocado genes.</title>
        <authorList>
            <person name="Nath O."/>
            <person name="Fletcher S.J."/>
            <person name="Hayward A."/>
            <person name="Shaw L.M."/>
            <person name="Masouleh A.K."/>
            <person name="Furtado A."/>
            <person name="Henry R.J."/>
            <person name="Mitter N."/>
        </authorList>
    </citation>
    <scope>NUCLEOTIDE SEQUENCE [LARGE SCALE GENOMIC DNA]</scope>
    <source>
        <strain evidence="2">cv. Hass</strain>
    </source>
</reference>
<evidence type="ECO:0000313" key="2">
    <source>
        <dbReference type="Proteomes" id="UP001234297"/>
    </source>
</evidence>
<accession>A0ACC2LMV7</accession>
<comment type="caution">
    <text evidence="1">The sequence shown here is derived from an EMBL/GenBank/DDBJ whole genome shotgun (WGS) entry which is preliminary data.</text>
</comment>
<gene>
    <name evidence="1" type="ORF">MRB53_009026</name>
</gene>
<dbReference type="EMBL" id="CM056811">
    <property type="protein sequence ID" value="KAJ8634759.1"/>
    <property type="molecule type" value="Genomic_DNA"/>
</dbReference>